<keyword evidence="5" id="KW-1185">Reference proteome</keyword>
<dbReference type="AlphaFoldDB" id="A0A5N5GHQ5"/>
<comment type="caution">
    <text evidence="4">The sequence shown here is derived from an EMBL/GenBank/DDBJ whole genome shotgun (WGS) entry which is preliminary data.</text>
</comment>
<dbReference type="InterPro" id="IPR002213">
    <property type="entry name" value="UDP_glucos_trans"/>
</dbReference>
<protein>
    <submittedName>
        <fullName evidence="4">Anthocyanidin 3-O-glucosyltransferase 2-like</fullName>
    </submittedName>
</protein>
<reference evidence="5" key="2">
    <citation type="submission" date="2019-10" db="EMBL/GenBank/DDBJ databases">
        <title>A de novo genome assembly of a pear dwarfing rootstock.</title>
        <authorList>
            <person name="Wang F."/>
            <person name="Wang J."/>
            <person name="Li S."/>
            <person name="Zhang Y."/>
            <person name="Fang M."/>
            <person name="Ma L."/>
            <person name="Zhao Y."/>
            <person name="Jiang S."/>
        </authorList>
    </citation>
    <scope>NUCLEOTIDE SEQUENCE [LARGE SCALE GENOMIC DNA]</scope>
</reference>
<evidence type="ECO:0000313" key="5">
    <source>
        <dbReference type="Proteomes" id="UP000327157"/>
    </source>
</evidence>
<reference evidence="4 5" key="1">
    <citation type="submission" date="2019-09" db="EMBL/GenBank/DDBJ databases">
        <authorList>
            <person name="Ou C."/>
        </authorList>
    </citation>
    <scope>NUCLEOTIDE SEQUENCE [LARGE SCALE GENOMIC DNA]</scope>
    <source>
        <strain evidence="4">S2</strain>
        <tissue evidence="4">Leaf</tissue>
    </source>
</reference>
<accession>A0A5N5GHQ5</accession>
<dbReference type="GO" id="GO:0035251">
    <property type="term" value="F:UDP-glucosyltransferase activity"/>
    <property type="evidence" value="ECO:0007669"/>
    <property type="project" value="InterPro"/>
</dbReference>
<reference evidence="4 5" key="3">
    <citation type="submission" date="2019-11" db="EMBL/GenBank/DDBJ databases">
        <title>A de novo genome assembly of a pear dwarfing rootstock.</title>
        <authorList>
            <person name="Wang F."/>
            <person name="Wang J."/>
            <person name="Li S."/>
            <person name="Zhang Y."/>
            <person name="Fang M."/>
            <person name="Ma L."/>
            <person name="Zhao Y."/>
            <person name="Jiang S."/>
        </authorList>
    </citation>
    <scope>NUCLEOTIDE SEQUENCE [LARGE SCALE GENOMIC DNA]</scope>
    <source>
        <strain evidence="4">S2</strain>
        <tissue evidence="4">Leaf</tissue>
    </source>
</reference>
<organism evidence="4 5">
    <name type="scientific">Pyrus ussuriensis x Pyrus communis</name>
    <dbReference type="NCBI Taxonomy" id="2448454"/>
    <lineage>
        <taxon>Eukaryota</taxon>
        <taxon>Viridiplantae</taxon>
        <taxon>Streptophyta</taxon>
        <taxon>Embryophyta</taxon>
        <taxon>Tracheophyta</taxon>
        <taxon>Spermatophyta</taxon>
        <taxon>Magnoliopsida</taxon>
        <taxon>eudicotyledons</taxon>
        <taxon>Gunneridae</taxon>
        <taxon>Pentapetalae</taxon>
        <taxon>rosids</taxon>
        <taxon>fabids</taxon>
        <taxon>Rosales</taxon>
        <taxon>Rosaceae</taxon>
        <taxon>Amygdaloideae</taxon>
        <taxon>Maleae</taxon>
        <taxon>Pyrus</taxon>
    </lineage>
</organism>
<dbReference type="InterPro" id="IPR050481">
    <property type="entry name" value="UDP-glycosyltransf_plant"/>
</dbReference>
<keyword evidence="3 4" id="KW-0808">Transferase</keyword>
<dbReference type="SUPFAM" id="SSF53756">
    <property type="entry name" value="UDP-Glycosyltransferase/glycogen phosphorylase"/>
    <property type="match status" value="1"/>
</dbReference>
<gene>
    <name evidence="4" type="ORF">D8674_035677</name>
</gene>
<dbReference type="FunFam" id="3.40.50.2000:FF:000056">
    <property type="entry name" value="Glycosyltransferase"/>
    <property type="match status" value="1"/>
</dbReference>
<dbReference type="Gene3D" id="3.40.50.2000">
    <property type="entry name" value="Glycogen Phosphorylase B"/>
    <property type="match status" value="2"/>
</dbReference>
<dbReference type="Proteomes" id="UP000327157">
    <property type="component" value="Chromosome 9"/>
</dbReference>
<keyword evidence="2" id="KW-0328">Glycosyltransferase</keyword>
<sequence>MISVDDTQMNRSELVFVPTPAVGHLVSTIEFSKRLLDCCDKFSVTILVMESAFESSTPLISNPSTTQSLAASHARIKIVDLPSVNRPVEILQQSVEKYLTVFIENYKCHVRDAIANHVLPNSSVSGLVVDMFCTSMIDVAYELKVPSYLFFTSGAGFLGLLLHLPGRYDRLGMVFKPSDPESVVPSYANPVPAYVLPSFAYKDTGYSCFVNCARRFKETKGIIVNTFFELESHAVSSLLDCETEIPPVYTVGPLIGEHHVKPSDRAKFGKIMTWLDDQPPKSVVFLCFGSFGSFDEAQLREIAVGLEKSGKKFLWSVRKGPPKGQLAMPGDYSNHEKFLPQGFLERTKDVGILCGWAPQVEVLAHRATGGFVPHCGWNSISESLWHGVPIVTWPLYAEQQINAFQMVKDLGLAVELRLDYRTDDGNHFVVADEIEKAVRCVMDGDGAVRKRVEEMSEVCRKAVGDGGSSCTSFQHLIEVMLACLDNKEE</sequence>
<name>A0A5N5GHQ5_9ROSA</name>
<dbReference type="OrthoDB" id="5835829at2759"/>
<comment type="similarity">
    <text evidence="1">Belongs to the UDP-glycosyltransferase family.</text>
</comment>
<dbReference type="CDD" id="cd03784">
    <property type="entry name" value="GT1_Gtf-like"/>
    <property type="match status" value="1"/>
</dbReference>
<dbReference type="PANTHER" id="PTHR48048">
    <property type="entry name" value="GLYCOSYLTRANSFERASE"/>
    <property type="match status" value="1"/>
</dbReference>
<evidence type="ECO:0000256" key="3">
    <source>
        <dbReference type="ARBA" id="ARBA00022679"/>
    </source>
</evidence>
<proteinExistence type="inferred from homology"/>
<evidence type="ECO:0000313" key="4">
    <source>
        <dbReference type="EMBL" id="KAB2613361.1"/>
    </source>
</evidence>
<dbReference type="Pfam" id="PF00201">
    <property type="entry name" value="UDPGT"/>
    <property type="match status" value="1"/>
</dbReference>
<dbReference type="PANTHER" id="PTHR48048:SF83">
    <property type="entry name" value="GLYCOSYLTRANSFERASE"/>
    <property type="match status" value="1"/>
</dbReference>
<evidence type="ECO:0000256" key="1">
    <source>
        <dbReference type="ARBA" id="ARBA00009995"/>
    </source>
</evidence>
<evidence type="ECO:0000256" key="2">
    <source>
        <dbReference type="ARBA" id="ARBA00022676"/>
    </source>
</evidence>
<dbReference type="EMBL" id="SMOL01000458">
    <property type="protein sequence ID" value="KAB2613361.1"/>
    <property type="molecule type" value="Genomic_DNA"/>
</dbReference>